<keyword evidence="2" id="KW-0472">Membrane</keyword>
<comment type="caution">
    <text evidence="3">The sequence shown here is derived from an EMBL/GenBank/DDBJ whole genome shotgun (WGS) entry which is preliminary data.</text>
</comment>
<evidence type="ECO:0000256" key="2">
    <source>
        <dbReference type="SAM" id="Phobius"/>
    </source>
</evidence>
<feature type="region of interest" description="Disordered" evidence="1">
    <location>
        <begin position="155"/>
        <end position="174"/>
    </location>
</feature>
<dbReference type="AlphaFoldDB" id="A0A9Q1EPS5"/>
<evidence type="ECO:0000313" key="4">
    <source>
        <dbReference type="Proteomes" id="UP001152622"/>
    </source>
</evidence>
<keyword evidence="4" id="KW-1185">Reference proteome</keyword>
<proteinExistence type="predicted"/>
<protein>
    <submittedName>
        <fullName evidence="3">Uncharacterized protein</fullName>
    </submittedName>
</protein>
<gene>
    <name evidence="3" type="ORF">SKAU_G00325640</name>
</gene>
<keyword evidence="2" id="KW-0812">Transmembrane</keyword>
<dbReference type="Proteomes" id="UP001152622">
    <property type="component" value="Chromosome 14"/>
</dbReference>
<feature type="compositionally biased region" description="Basic and acidic residues" evidence="1">
    <location>
        <begin position="243"/>
        <end position="256"/>
    </location>
</feature>
<accession>A0A9Q1EPS5</accession>
<feature type="region of interest" description="Disordered" evidence="1">
    <location>
        <begin position="197"/>
        <end position="260"/>
    </location>
</feature>
<dbReference type="EMBL" id="JAINUF010000014">
    <property type="protein sequence ID" value="KAJ8342636.1"/>
    <property type="molecule type" value="Genomic_DNA"/>
</dbReference>
<organism evidence="3 4">
    <name type="scientific">Synaphobranchus kaupii</name>
    <name type="common">Kaup's arrowtooth eel</name>
    <dbReference type="NCBI Taxonomy" id="118154"/>
    <lineage>
        <taxon>Eukaryota</taxon>
        <taxon>Metazoa</taxon>
        <taxon>Chordata</taxon>
        <taxon>Craniata</taxon>
        <taxon>Vertebrata</taxon>
        <taxon>Euteleostomi</taxon>
        <taxon>Actinopterygii</taxon>
        <taxon>Neopterygii</taxon>
        <taxon>Teleostei</taxon>
        <taxon>Anguilliformes</taxon>
        <taxon>Synaphobranchidae</taxon>
        <taxon>Synaphobranchus</taxon>
    </lineage>
</organism>
<feature type="region of interest" description="Disordered" evidence="1">
    <location>
        <begin position="18"/>
        <end position="76"/>
    </location>
</feature>
<name>A0A9Q1EPS5_SYNKA</name>
<reference evidence="3" key="1">
    <citation type="journal article" date="2023" name="Science">
        <title>Genome structures resolve the early diversification of teleost fishes.</title>
        <authorList>
            <person name="Parey E."/>
            <person name="Louis A."/>
            <person name="Montfort J."/>
            <person name="Bouchez O."/>
            <person name="Roques C."/>
            <person name="Iampietro C."/>
            <person name="Lluch J."/>
            <person name="Castinel A."/>
            <person name="Donnadieu C."/>
            <person name="Desvignes T."/>
            <person name="Floi Bucao C."/>
            <person name="Jouanno E."/>
            <person name="Wen M."/>
            <person name="Mejri S."/>
            <person name="Dirks R."/>
            <person name="Jansen H."/>
            <person name="Henkel C."/>
            <person name="Chen W.J."/>
            <person name="Zahm M."/>
            <person name="Cabau C."/>
            <person name="Klopp C."/>
            <person name="Thompson A.W."/>
            <person name="Robinson-Rechavi M."/>
            <person name="Braasch I."/>
            <person name="Lecointre G."/>
            <person name="Bobe J."/>
            <person name="Postlethwait J.H."/>
            <person name="Berthelot C."/>
            <person name="Roest Crollius H."/>
            <person name="Guiguen Y."/>
        </authorList>
    </citation>
    <scope>NUCLEOTIDE SEQUENCE</scope>
    <source>
        <strain evidence="3">WJC10195</strain>
    </source>
</reference>
<feature type="transmembrane region" description="Helical" evidence="2">
    <location>
        <begin position="395"/>
        <end position="414"/>
    </location>
</feature>
<sequence>MPHHGLPGHAVLRGVRPAAHLPDPGEIPGHRLPLQPPASGQAADRRRAGRHLAAGRAHRRRAPPQRGPLRQLLRPKRRLLPPALRPAGTAHRQGLLHRGISGAQPAGLLPVAQGRRRGQPVLLHRLLRRPLLAAYLPGEDALPAGGGDSRHHHVLGGDLRPAHKQRPQPHPLHPDHQLLPRAGGAAAVSLAEALRPTQGTQEPHHLRHLHGRPAPGLLPPPALPAQDSRRPHRRQVRMTGRGKGGEGGRSMERREAPPCNIPPPVSAVVFGPPPVFGIPSGGIGRVGVCENPTASLGVTFGSPLDLPLRNLFTSPCECTEEEVMSHDWRWRMGCLSLWCLTEIHGLISRGVLPMDKTIDNPHEPVSHLGLIYVQYLVHTSRWRHFYMYSRPNCEFIYVFFFMMSGIIYEGNVCFSL</sequence>
<evidence type="ECO:0000313" key="3">
    <source>
        <dbReference type="EMBL" id="KAJ8342636.1"/>
    </source>
</evidence>
<keyword evidence="2" id="KW-1133">Transmembrane helix</keyword>
<evidence type="ECO:0000256" key="1">
    <source>
        <dbReference type="SAM" id="MobiDB-lite"/>
    </source>
</evidence>